<feature type="transmembrane region" description="Helical" evidence="2">
    <location>
        <begin position="88"/>
        <end position="109"/>
    </location>
</feature>
<feature type="compositionally biased region" description="Basic and acidic residues" evidence="1">
    <location>
        <begin position="498"/>
        <end position="509"/>
    </location>
</feature>
<feature type="transmembrane region" description="Helical" evidence="2">
    <location>
        <begin position="121"/>
        <end position="145"/>
    </location>
</feature>
<keyword evidence="2" id="KW-0812">Transmembrane</keyword>
<keyword evidence="2" id="KW-1133">Transmembrane helix</keyword>
<gene>
    <name evidence="3" type="ORF">TRSC58_06017</name>
</gene>
<keyword evidence="2" id="KW-0472">Membrane</keyword>
<dbReference type="Proteomes" id="UP000031737">
    <property type="component" value="Unassembled WGS sequence"/>
</dbReference>
<dbReference type="VEuPathDB" id="TriTrypDB:TRSC58_06017"/>
<feature type="transmembrane region" description="Helical" evidence="2">
    <location>
        <begin position="166"/>
        <end position="186"/>
    </location>
</feature>
<dbReference type="InterPro" id="IPR036869">
    <property type="entry name" value="J_dom_sf"/>
</dbReference>
<proteinExistence type="predicted"/>
<sequence length="569" mass="64301">MGCDNEPKNQDNWRLYHLLELEQPVTARQVQWTFRKVTLRHHFYQAYLVLSDVDRKSLYDALGEDAVGFIHSGSWGPLMHLLGSKGTVCFYCGSMLVTFVMLLLFFLFLGLRVDDHTSSSWLAVIAPLFVFVIMAVIITALALIVSLFWRPPWEEGMRFVERIPAVGNFIAAVCYAIFCFLVAMEVKNDSTNVSRKFTAYFIFPVIADGVYYLSSLVWRWPRCVRLQMEIGLNNPNRFLYNGFFLLGWLYLGVSIAQWVLLGRRIDQRIQISWYATFTPFCIRAGLRVLEAFMRSMVKRTIGVKTVMGVAFDTLGAFFFNGMLLVSLYLVAVRITRGREEVRMPLALIPVYLALVYLLLAMVFTAVYLLRKNSISEREERLNNLKWTPTDVMGSQGGSTLLRDLDAGAVDADWDAIDDDDTGSSLVFRAKGDETSEDYDDFDSAAEAHLDPEHAESKAARTPYGVSAPPDEDARPYAGSRTSTRGGGESIGRPHVGAVHHELHDPKTDVARVGSTFSDYGEEEEEEEEGEEEEDYDDEYIDEDDRIGTLMSSSPTSSAYFTPSIHSLRQ</sequence>
<evidence type="ECO:0000256" key="1">
    <source>
        <dbReference type="SAM" id="MobiDB-lite"/>
    </source>
</evidence>
<feature type="region of interest" description="Disordered" evidence="1">
    <location>
        <begin position="450"/>
        <end position="569"/>
    </location>
</feature>
<evidence type="ECO:0000313" key="3">
    <source>
        <dbReference type="EMBL" id="ESL06311.1"/>
    </source>
</evidence>
<feature type="transmembrane region" description="Helical" evidence="2">
    <location>
        <begin position="271"/>
        <end position="289"/>
    </location>
</feature>
<evidence type="ECO:0000313" key="4">
    <source>
        <dbReference type="Proteomes" id="UP000031737"/>
    </source>
</evidence>
<dbReference type="EMBL" id="AUPL01006017">
    <property type="protein sequence ID" value="ESL06311.1"/>
    <property type="molecule type" value="Genomic_DNA"/>
</dbReference>
<feature type="transmembrane region" description="Helical" evidence="2">
    <location>
        <begin position="309"/>
        <end position="330"/>
    </location>
</feature>
<accession>A0A061IWP0</accession>
<keyword evidence="4" id="KW-1185">Reference proteome</keyword>
<dbReference type="OrthoDB" id="264469at2759"/>
<comment type="caution">
    <text evidence="3">The sequence shown here is derived from an EMBL/GenBank/DDBJ whole genome shotgun (WGS) entry which is preliminary data.</text>
</comment>
<evidence type="ECO:0000256" key="2">
    <source>
        <dbReference type="SAM" id="Phobius"/>
    </source>
</evidence>
<dbReference type="SUPFAM" id="SSF46565">
    <property type="entry name" value="Chaperone J-domain"/>
    <property type="match status" value="1"/>
</dbReference>
<feature type="transmembrane region" description="Helical" evidence="2">
    <location>
        <begin position="238"/>
        <end position="259"/>
    </location>
</feature>
<feature type="compositionally biased region" description="Polar residues" evidence="1">
    <location>
        <begin position="549"/>
        <end position="569"/>
    </location>
</feature>
<feature type="transmembrane region" description="Helical" evidence="2">
    <location>
        <begin position="198"/>
        <end position="218"/>
    </location>
</feature>
<feature type="compositionally biased region" description="Acidic residues" evidence="1">
    <location>
        <begin position="519"/>
        <end position="544"/>
    </location>
</feature>
<feature type="transmembrane region" description="Helical" evidence="2">
    <location>
        <begin position="350"/>
        <end position="369"/>
    </location>
</feature>
<dbReference type="AlphaFoldDB" id="A0A061IWP0"/>
<name>A0A061IWP0_TRYRA</name>
<protein>
    <recommendedName>
        <fullName evidence="5">J domain-containing protein</fullName>
    </recommendedName>
</protein>
<evidence type="ECO:0008006" key="5">
    <source>
        <dbReference type="Google" id="ProtNLM"/>
    </source>
</evidence>
<reference evidence="3 4" key="1">
    <citation type="submission" date="2013-07" db="EMBL/GenBank/DDBJ databases">
        <authorList>
            <person name="Stoco P.H."/>
            <person name="Wagner G."/>
            <person name="Gerber A."/>
            <person name="Zaha A."/>
            <person name="Thompson C."/>
            <person name="Bartholomeu D.C."/>
            <person name="Luckemeyer D.D."/>
            <person name="Bahia D."/>
            <person name="Loreto E."/>
            <person name="Prestes E.B."/>
            <person name="Lima F.M."/>
            <person name="Rodrigues-Luiz G."/>
            <person name="Vallejo G.A."/>
            <person name="Filho J.F."/>
            <person name="Monteiro K.M."/>
            <person name="Tyler K.M."/>
            <person name="de Almeida L.G."/>
            <person name="Ortiz M.F."/>
            <person name="Siervo M.A."/>
            <person name="de Moraes M.H."/>
            <person name="Cunha O.L."/>
            <person name="Mendonca-Neto R."/>
            <person name="Silva R."/>
            <person name="Teixeira S.M."/>
            <person name="Murta S.M."/>
            <person name="Sincero T.C."/>
            <person name="Mendes T.A."/>
            <person name="Urmenyi T.P."/>
            <person name="Silva V.G."/>
            <person name="da Rocha W.D."/>
            <person name="Andersson B."/>
            <person name="Romanha A.J."/>
            <person name="Steindel M."/>
            <person name="de Vasconcelos A.T."/>
            <person name="Grisard E.C."/>
        </authorList>
    </citation>
    <scope>NUCLEOTIDE SEQUENCE [LARGE SCALE GENOMIC DNA]</scope>
    <source>
        <strain evidence="3 4">SC58</strain>
    </source>
</reference>
<organism evidence="3 4">
    <name type="scientific">Trypanosoma rangeli SC58</name>
    <dbReference type="NCBI Taxonomy" id="429131"/>
    <lineage>
        <taxon>Eukaryota</taxon>
        <taxon>Discoba</taxon>
        <taxon>Euglenozoa</taxon>
        <taxon>Kinetoplastea</taxon>
        <taxon>Metakinetoplastina</taxon>
        <taxon>Trypanosomatida</taxon>
        <taxon>Trypanosomatidae</taxon>
        <taxon>Trypanosoma</taxon>
        <taxon>Herpetosoma</taxon>
    </lineage>
</organism>